<keyword evidence="3" id="KW-1185">Reference proteome</keyword>
<name>A0A087DJM8_9BIFI</name>
<comment type="caution">
    <text evidence="2">The sequence shown here is derived from an EMBL/GenBank/DDBJ whole genome shotgun (WGS) entry which is preliminary data.</text>
</comment>
<dbReference type="Proteomes" id="UP000029004">
    <property type="component" value="Unassembled WGS sequence"/>
</dbReference>
<evidence type="ECO:0000313" key="2">
    <source>
        <dbReference type="EMBL" id="KFI95728.1"/>
    </source>
</evidence>
<dbReference type="EMBL" id="JGZP01000016">
    <property type="protein sequence ID" value="KFI95728.1"/>
    <property type="molecule type" value="Genomic_DNA"/>
</dbReference>
<proteinExistence type="predicted"/>
<dbReference type="RefSeq" id="WP_162178992.1">
    <property type="nucleotide sequence ID" value="NZ_JGZP01000016.1"/>
</dbReference>
<feature type="compositionally biased region" description="Acidic residues" evidence="1">
    <location>
        <begin position="105"/>
        <end position="121"/>
    </location>
</feature>
<feature type="region of interest" description="Disordered" evidence="1">
    <location>
        <begin position="342"/>
        <end position="363"/>
    </location>
</feature>
<evidence type="ECO:0000256" key="1">
    <source>
        <dbReference type="SAM" id="MobiDB-lite"/>
    </source>
</evidence>
<evidence type="ECO:0000313" key="3">
    <source>
        <dbReference type="Proteomes" id="UP000029004"/>
    </source>
</evidence>
<dbReference type="STRING" id="762211.BSTEL_0534"/>
<protein>
    <submittedName>
        <fullName evidence="2">Uncharacterized protein</fullName>
    </submittedName>
</protein>
<gene>
    <name evidence="2" type="ORF">BSTEL_0534</name>
</gene>
<reference evidence="2 3" key="1">
    <citation type="submission" date="2014-03" db="EMBL/GenBank/DDBJ databases">
        <title>Genomics of Bifidobacteria.</title>
        <authorList>
            <person name="Ventura M."/>
            <person name="Milani C."/>
            <person name="Lugli G.A."/>
        </authorList>
    </citation>
    <scope>NUCLEOTIDE SEQUENCE [LARGE SCALE GENOMIC DNA]</scope>
    <source>
        <strain evidence="2 3">DSM 23968</strain>
    </source>
</reference>
<dbReference type="AlphaFoldDB" id="A0A087DJM8"/>
<feature type="region of interest" description="Disordered" evidence="1">
    <location>
        <begin position="102"/>
        <end position="121"/>
    </location>
</feature>
<accession>A0A087DJM8</accession>
<sequence>MAMSESDLLDLYGRHAVVEGGLAQLQEIALGRTVSLWRLISDDHGRYSEDAAARFADAMARKCTAVRRLRNICRVEGMTWGEMVAWQESADEGARLAAEFPDVPEPLDTDDTNGDWISSDDDIEGPSWQYGDAIRETDDGTQAMLADLFYCAVRIAAQNPEFPLNHDEHSVFFDFAYMPAADSAGKDYAGWLDRALTKREFDLNEFDDPLCEADDAAMRMAQYYALLSGCELTYVPGDVRAREESWDFNPDSYEIGCRDQCERYTQWRDGFINPDEFIARYERFRRMWEKRGLPEGLDMDVYRAFDLTLAELGISPLALGDPRLATIRGLLQNVRKQLEELVGDATPNTVPSNGAPRPQEDGR</sequence>
<organism evidence="2 3">
    <name type="scientific">Bifidobacterium stellenboschense</name>
    <dbReference type="NCBI Taxonomy" id="762211"/>
    <lineage>
        <taxon>Bacteria</taxon>
        <taxon>Bacillati</taxon>
        <taxon>Actinomycetota</taxon>
        <taxon>Actinomycetes</taxon>
        <taxon>Bifidobacteriales</taxon>
        <taxon>Bifidobacteriaceae</taxon>
        <taxon>Bifidobacterium</taxon>
    </lineage>
</organism>